<dbReference type="GO" id="GO:0043565">
    <property type="term" value="F:sequence-specific DNA binding"/>
    <property type="evidence" value="ECO:0007669"/>
    <property type="project" value="InterPro"/>
</dbReference>
<evidence type="ECO:0000259" key="4">
    <source>
        <dbReference type="PROSITE" id="PS50956"/>
    </source>
</evidence>
<feature type="domain" description="HTH asnC-type" evidence="4">
    <location>
        <begin position="1"/>
        <end position="62"/>
    </location>
</feature>
<keyword evidence="3" id="KW-0804">Transcription</keyword>
<dbReference type="InterPro" id="IPR011008">
    <property type="entry name" value="Dimeric_a/b-barrel"/>
</dbReference>
<evidence type="ECO:0000256" key="2">
    <source>
        <dbReference type="ARBA" id="ARBA00023125"/>
    </source>
</evidence>
<dbReference type="Pfam" id="PF01037">
    <property type="entry name" value="AsnC_trans_reg"/>
    <property type="match status" value="1"/>
</dbReference>
<keyword evidence="2" id="KW-0238">DNA-binding</keyword>
<keyword evidence="6" id="KW-1185">Reference proteome</keyword>
<dbReference type="InterPro" id="IPR036390">
    <property type="entry name" value="WH_DNA-bd_sf"/>
</dbReference>
<dbReference type="InterPro" id="IPR019885">
    <property type="entry name" value="Tscrpt_reg_HTH_AsnC-type_CS"/>
</dbReference>
<dbReference type="KEGG" id="psai:C3B54_11217"/>
<dbReference type="OrthoDB" id="4379331at2"/>
<dbReference type="Proteomes" id="UP000243077">
    <property type="component" value="Chromosome"/>
</dbReference>
<dbReference type="EMBL" id="CP026923">
    <property type="protein sequence ID" value="AVG23220.1"/>
    <property type="molecule type" value="Genomic_DNA"/>
</dbReference>
<dbReference type="PROSITE" id="PS00519">
    <property type="entry name" value="HTH_ASNC_1"/>
    <property type="match status" value="1"/>
</dbReference>
<dbReference type="PRINTS" id="PR00033">
    <property type="entry name" value="HTHASNC"/>
</dbReference>
<dbReference type="InterPro" id="IPR019888">
    <property type="entry name" value="Tscrpt_reg_AsnC-like"/>
</dbReference>
<dbReference type="SMART" id="SM00344">
    <property type="entry name" value="HTH_ASNC"/>
    <property type="match status" value="1"/>
</dbReference>
<sequence length="143" mass="15713">MDTIDRRIIALLRESARMPYADIGHQVGLSASAVKRRVDRLTQDGTIRSFTLDVDPAVDGLGVEAYVELHCRGTVAPQELKHILAKVPEVVQAGTVSGDADAIVHLRARDIHALEEALEKVRLAPNVEFTKSSIVLSQLINRR</sequence>
<dbReference type="Gene3D" id="1.10.10.10">
    <property type="entry name" value="Winged helix-like DNA-binding domain superfamily/Winged helix DNA-binding domain"/>
    <property type="match status" value="1"/>
</dbReference>
<dbReference type="GO" id="GO:0005829">
    <property type="term" value="C:cytosol"/>
    <property type="evidence" value="ECO:0007669"/>
    <property type="project" value="TreeGrafter"/>
</dbReference>
<dbReference type="InterPro" id="IPR019887">
    <property type="entry name" value="Tscrpt_reg_AsnC/Lrp_C"/>
</dbReference>
<dbReference type="RefSeq" id="WP_104912864.1">
    <property type="nucleotide sequence ID" value="NZ_CP026923.1"/>
</dbReference>
<dbReference type="SUPFAM" id="SSF46785">
    <property type="entry name" value="Winged helix' DNA-binding domain"/>
    <property type="match status" value="1"/>
</dbReference>
<dbReference type="GO" id="GO:0043200">
    <property type="term" value="P:response to amino acid"/>
    <property type="evidence" value="ECO:0007669"/>
    <property type="project" value="TreeGrafter"/>
</dbReference>
<name>A0A2L2BNH1_9MICO</name>
<evidence type="ECO:0000256" key="1">
    <source>
        <dbReference type="ARBA" id="ARBA00023015"/>
    </source>
</evidence>
<dbReference type="AlphaFoldDB" id="A0A2L2BNH1"/>
<reference evidence="5 6" key="1">
    <citation type="submission" date="2018-02" db="EMBL/GenBank/DDBJ databases">
        <title>Complete genome of the streamlined marine actinobacterium Pontimonas salivibrio CL-TW6 adapted to coastal planktonic lifestype.</title>
        <authorList>
            <person name="Cho B.C."/>
            <person name="Hardies S.C."/>
            <person name="Jang G.I."/>
            <person name="Hwang C.Y."/>
        </authorList>
    </citation>
    <scope>NUCLEOTIDE SEQUENCE [LARGE SCALE GENOMIC DNA]</scope>
    <source>
        <strain evidence="5 6">CL-TW6</strain>
    </source>
</reference>
<evidence type="ECO:0000313" key="6">
    <source>
        <dbReference type="Proteomes" id="UP000243077"/>
    </source>
</evidence>
<accession>A0A2L2BNH1</accession>
<dbReference type="PROSITE" id="PS50956">
    <property type="entry name" value="HTH_ASNC_2"/>
    <property type="match status" value="1"/>
</dbReference>
<dbReference type="PANTHER" id="PTHR30154:SF45">
    <property type="entry name" value="TRANSCRIPTIONAL REGULATORY PROTEIN (PROBABLY ASNC-FAMILY)-RELATED"/>
    <property type="match status" value="1"/>
</dbReference>
<evidence type="ECO:0000313" key="5">
    <source>
        <dbReference type="EMBL" id="AVG23220.1"/>
    </source>
</evidence>
<gene>
    <name evidence="5" type="ORF">C3B54_11217</name>
</gene>
<dbReference type="Pfam" id="PF13404">
    <property type="entry name" value="HTH_AsnC-type"/>
    <property type="match status" value="1"/>
</dbReference>
<dbReference type="SUPFAM" id="SSF54909">
    <property type="entry name" value="Dimeric alpha+beta barrel"/>
    <property type="match status" value="1"/>
</dbReference>
<keyword evidence="1" id="KW-0805">Transcription regulation</keyword>
<dbReference type="Gene3D" id="3.30.70.920">
    <property type="match status" value="1"/>
</dbReference>
<organism evidence="5 6">
    <name type="scientific">Pontimonas salivibrio</name>
    <dbReference type="NCBI Taxonomy" id="1159327"/>
    <lineage>
        <taxon>Bacteria</taxon>
        <taxon>Bacillati</taxon>
        <taxon>Actinomycetota</taxon>
        <taxon>Actinomycetes</taxon>
        <taxon>Micrococcales</taxon>
        <taxon>Microbacteriaceae</taxon>
        <taxon>Pontimonas</taxon>
    </lineage>
</organism>
<evidence type="ECO:0000256" key="3">
    <source>
        <dbReference type="ARBA" id="ARBA00023163"/>
    </source>
</evidence>
<protein>
    <submittedName>
        <fullName evidence="5">AsnC family transcription regulator</fullName>
    </submittedName>
</protein>
<dbReference type="PANTHER" id="PTHR30154">
    <property type="entry name" value="LEUCINE-RESPONSIVE REGULATORY PROTEIN"/>
    <property type="match status" value="1"/>
</dbReference>
<dbReference type="InterPro" id="IPR036388">
    <property type="entry name" value="WH-like_DNA-bd_sf"/>
</dbReference>
<dbReference type="InterPro" id="IPR000485">
    <property type="entry name" value="AsnC-type_HTH_dom"/>
</dbReference>
<proteinExistence type="predicted"/>